<dbReference type="InterPro" id="IPR000560">
    <property type="entry name" value="His_Pase_clade-2"/>
</dbReference>
<sequence length="408" mass="47098">MSCLQNELFTRLRKRKVFVSFGLTMVILFFLILVINSSSSSKLPHSSAESLRVNNHLDLKLVHVIFRHGARTPADTYPNDIYINETFEPYGWGQLTNRGKLQMYELGSFLRQRYHTFLSKTLNLNEIYAQSTGVSRTKMSLQLVLAALYPPKNTPLEWNENLNWQPIPYNYQELNDDTLLLVRKNCPRYHEELDRVMSEESEVIKCADYYAQLYEELSNITGLSITTPDDIQSLYSTLKAEREFGLQLPKWTDQYFPEKLQDLTDKSYVFNAYNSILKRLKGGVFLKKAISDWNNKKINQKIFLYAGHDSSVTNILSAFNVWAQQFPDYGVTGILEFSQNKVDGTYGVEIFLKNSNKNDLISLTIPGCSQFCELSRLEELLKENIPQDWNEECKPLNEDFTAPPPNGP</sequence>
<dbReference type="PANTHER" id="PTHR11567">
    <property type="entry name" value="ACID PHOSPHATASE-RELATED"/>
    <property type="match status" value="1"/>
</dbReference>
<evidence type="ECO:0000256" key="1">
    <source>
        <dbReference type="ARBA" id="ARBA00000032"/>
    </source>
</evidence>
<evidence type="ECO:0000256" key="3">
    <source>
        <dbReference type="SAM" id="Phobius"/>
    </source>
</evidence>
<dbReference type="Gene3D" id="3.40.50.1240">
    <property type="entry name" value="Phosphoglycerate mutase-like"/>
    <property type="match status" value="1"/>
</dbReference>
<dbReference type="OrthoDB" id="5821688at2759"/>
<keyword evidence="3" id="KW-0472">Membrane</keyword>
<evidence type="ECO:0000256" key="2">
    <source>
        <dbReference type="ARBA" id="ARBA00005375"/>
    </source>
</evidence>
<feature type="transmembrane region" description="Helical" evidence="3">
    <location>
        <begin position="17"/>
        <end position="35"/>
    </location>
</feature>
<proteinExistence type="inferred from homology"/>
<dbReference type="PROSITE" id="PS00778">
    <property type="entry name" value="HIS_ACID_PHOSPHAT_2"/>
    <property type="match status" value="1"/>
</dbReference>
<keyword evidence="5" id="KW-1185">Reference proteome</keyword>
<protein>
    <recommendedName>
        <fullName evidence="6">Acid phosphatase</fullName>
    </recommendedName>
</protein>
<dbReference type="EMBL" id="OU895877">
    <property type="protein sequence ID" value="CAG9797790.1"/>
    <property type="molecule type" value="Genomic_DNA"/>
</dbReference>
<dbReference type="InterPro" id="IPR033379">
    <property type="entry name" value="Acid_Pase_AS"/>
</dbReference>
<name>A0A9N9WLT9_9DIPT</name>
<keyword evidence="3" id="KW-1133">Transmembrane helix</keyword>
<dbReference type="SUPFAM" id="SSF53254">
    <property type="entry name" value="Phosphoglycerate mutase-like"/>
    <property type="match status" value="1"/>
</dbReference>
<evidence type="ECO:0000313" key="5">
    <source>
        <dbReference type="Proteomes" id="UP001153620"/>
    </source>
</evidence>
<accession>A0A9N9WLT9</accession>
<comment type="catalytic activity">
    <reaction evidence="1">
        <text>a phosphate monoester + H2O = an alcohol + phosphate</text>
        <dbReference type="Rhea" id="RHEA:15017"/>
        <dbReference type="ChEBI" id="CHEBI:15377"/>
        <dbReference type="ChEBI" id="CHEBI:30879"/>
        <dbReference type="ChEBI" id="CHEBI:43474"/>
        <dbReference type="ChEBI" id="CHEBI:67140"/>
        <dbReference type="EC" id="3.1.3.2"/>
    </reaction>
</comment>
<organism evidence="4 5">
    <name type="scientific">Chironomus riparius</name>
    <dbReference type="NCBI Taxonomy" id="315576"/>
    <lineage>
        <taxon>Eukaryota</taxon>
        <taxon>Metazoa</taxon>
        <taxon>Ecdysozoa</taxon>
        <taxon>Arthropoda</taxon>
        <taxon>Hexapoda</taxon>
        <taxon>Insecta</taxon>
        <taxon>Pterygota</taxon>
        <taxon>Neoptera</taxon>
        <taxon>Endopterygota</taxon>
        <taxon>Diptera</taxon>
        <taxon>Nematocera</taxon>
        <taxon>Chironomoidea</taxon>
        <taxon>Chironomidae</taxon>
        <taxon>Chironominae</taxon>
        <taxon>Chironomus</taxon>
    </lineage>
</organism>
<dbReference type="Proteomes" id="UP001153620">
    <property type="component" value="Chromosome 1"/>
</dbReference>
<dbReference type="PROSITE" id="PS00616">
    <property type="entry name" value="HIS_ACID_PHOSPHAT_1"/>
    <property type="match status" value="1"/>
</dbReference>
<evidence type="ECO:0000313" key="4">
    <source>
        <dbReference type="EMBL" id="CAG9797790.1"/>
    </source>
</evidence>
<dbReference type="CDD" id="cd07061">
    <property type="entry name" value="HP_HAP_like"/>
    <property type="match status" value="1"/>
</dbReference>
<gene>
    <name evidence="4" type="ORF">CHIRRI_LOCUS778</name>
</gene>
<dbReference type="AlphaFoldDB" id="A0A9N9WLT9"/>
<reference evidence="4" key="2">
    <citation type="submission" date="2022-10" db="EMBL/GenBank/DDBJ databases">
        <authorList>
            <consortium name="ENA_rothamsted_submissions"/>
            <consortium name="culmorum"/>
            <person name="King R."/>
        </authorList>
    </citation>
    <scope>NUCLEOTIDE SEQUENCE</scope>
</reference>
<dbReference type="InterPro" id="IPR029033">
    <property type="entry name" value="His_PPase_superfam"/>
</dbReference>
<dbReference type="PANTHER" id="PTHR11567:SF205">
    <property type="entry name" value="GH28721P-RELATED"/>
    <property type="match status" value="1"/>
</dbReference>
<dbReference type="GO" id="GO:0003993">
    <property type="term" value="F:acid phosphatase activity"/>
    <property type="evidence" value="ECO:0007669"/>
    <property type="project" value="UniProtKB-EC"/>
</dbReference>
<evidence type="ECO:0008006" key="6">
    <source>
        <dbReference type="Google" id="ProtNLM"/>
    </source>
</evidence>
<dbReference type="InterPro" id="IPR050645">
    <property type="entry name" value="Histidine_acid_phosphatase"/>
</dbReference>
<dbReference type="Pfam" id="PF00328">
    <property type="entry name" value="His_Phos_2"/>
    <property type="match status" value="1"/>
</dbReference>
<keyword evidence="3" id="KW-0812">Transmembrane</keyword>
<comment type="similarity">
    <text evidence="2">Belongs to the histidine acid phosphatase family.</text>
</comment>
<reference evidence="4" key="1">
    <citation type="submission" date="2022-01" db="EMBL/GenBank/DDBJ databases">
        <authorList>
            <person name="King R."/>
        </authorList>
    </citation>
    <scope>NUCLEOTIDE SEQUENCE</scope>
</reference>